<reference evidence="3" key="1">
    <citation type="submission" date="2016-06" db="EMBL/GenBank/DDBJ databases">
        <title>Parallel loss of symbiosis genes in relatives of nitrogen-fixing non-legume Parasponia.</title>
        <authorList>
            <person name="Van Velzen R."/>
            <person name="Holmer R."/>
            <person name="Bu F."/>
            <person name="Rutten L."/>
            <person name="Van Zeijl A."/>
            <person name="Liu W."/>
            <person name="Santuari L."/>
            <person name="Cao Q."/>
            <person name="Sharma T."/>
            <person name="Shen D."/>
            <person name="Roswanjaya Y."/>
            <person name="Wardhani T."/>
            <person name="Kalhor M.S."/>
            <person name="Jansen J."/>
            <person name="Van den Hoogen J."/>
            <person name="Gungor B."/>
            <person name="Hartog M."/>
            <person name="Hontelez J."/>
            <person name="Verver J."/>
            <person name="Yang W.-C."/>
            <person name="Schijlen E."/>
            <person name="Repin R."/>
            <person name="Schilthuizen M."/>
            <person name="Schranz E."/>
            <person name="Heidstra R."/>
            <person name="Miyata K."/>
            <person name="Fedorova E."/>
            <person name="Kohlen W."/>
            <person name="Bisseling T."/>
            <person name="Smit S."/>
            <person name="Geurts R."/>
        </authorList>
    </citation>
    <scope>NUCLEOTIDE SEQUENCE [LARGE SCALE GENOMIC DNA]</scope>
    <source>
        <strain evidence="3">cv. WU1-14</strain>
    </source>
</reference>
<keyword evidence="3" id="KW-1185">Reference proteome</keyword>
<evidence type="ECO:0000256" key="1">
    <source>
        <dbReference type="SAM" id="MobiDB-lite"/>
    </source>
</evidence>
<accession>A0A2P5CL41</accession>
<dbReference type="Proteomes" id="UP000237105">
    <property type="component" value="Unassembled WGS sequence"/>
</dbReference>
<name>A0A2P5CL41_PARAD</name>
<sequence length="100" mass="10844">MRASDEVPAGKISRAGSSSPVMIGWGDDSGPVDLVSQTGHEDQDVTHGVPELFTIHVTVELLCLLLDSASPIVLNLVVRFYHPSIPQSWTTCYILISKQL</sequence>
<proteinExistence type="predicted"/>
<comment type="caution">
    <text evidence="2">The sequence shown here is derived from an EMBL/GenBank/DDBJ whole genome shotgun (WGS) entry which is preliminary data.</text>
</comment>
<dbReference type="EMBL" id="JXTB01000119">
    <property type="protein sequence ID" value="PON61772.1"/>
    <property type="molecule type" value="Genomic_DNA"/>
</dbReference>
<evidence type="ECO:0000313" key="2">
    <source>
        <dbReference type="EMBL" id="PON61772.1"/>
    </source>
</evidence>
<feature type="region of interest" description="Disordered" evidence="1">
    <location>
        <begin position="1"/>
        <end position="23"/>
    </location>
</feature>
<protein>
    <submittedName>
        <fullName evidence="2">Uncharacterized protein</fullName>
    </submittedName>
</protein>
<gene>
    <name evidence="2" type="ORF">PanWU01x14_144310</name>
</gene>
<evidence type="ECO:0000313" key="3">
    <source>
        <dbReference type="Proteomes" id="UP000237105"/>
    </source>
</evidence>
<organism evidence="2 3">
    <name type="scientific">Parasponia andersonii</name>
    <name type="common">Sponia andersonii</name>
    <dbReference type="NCBI Taxonomy" id="3476"/>
    <lineage>
        <taxon>Eukaryota</taxon>
        <taxon>Viridiplantae</taxon>
        <taxon>Streptophyta</taxon>
        <taxon>Embryophyta</taxon>
        <taxon>Tracheophyta</taxon>
        <taxon>Spermatophyta</taxon>
        <taxon>Magnoliopsida</taxon>
        <taxon>eudicotyledons</taxon>
        <taxon>Gunneridae</taxon>
        <taxon>Pentapetalae</taxon>
        <taxon>rosids</taxon>
        <taxon>fabids</taxon>
        <taxon>Rosales</taxon>
        <taxon>Cannabaceae</taxon>
        <taxon>Parasponia</taxon>
    </lineage>
</organism>
<dbReference type="AlphaFoldDB" id="A0A2P5CL41"/>